<sequence>MYNHLVTEVENVDHVVAVSPLMRGSVTLSHSDNRRNLILSGVIVDREDAVYSIRDDLIEGSFDEVMYRPNSIVISTSVADDLEVMVGDSVTGFFPGARQTSFRVVGIYDPSGFGTSVVYTSIESAQKFYQESNVVTSVSVKIDDVYNDKIVAEDIRRMGYNAEGWTERHPEILQTLMISTLINALETGLVAIIASFGVVSALNMMVMSKVKEIGILMAMGMKKKNIRRIFLIQSTLLGFIGAIVGTIIGYTAAYLLDAFGLTYSFGDLGEIPIIIRTFDVIVIIVAITFLNLLAGIYPAHKASNLDPVKAIFGK</sequence>
<proteinExistence type="predicted"/>
<feature type="transmembrane region" description="Helical" evidence="6">
    <location>
        <begin position="273"/>
        <end position="294"/>
    </location>
</feature>
<organism evidence="9 10">
    <name type="scientific">Methanosalsum natronophilum</name>
    <dbReference type="NCBI Taxonomy" id="768733"/>
    <lineage>
        <taxon>Archaea</taxon>
        <taxon>Methanobacteriati</taxon>
        <taxon>Methanobacteriota</taxon>
        <taxon>Stenosarchaea group</taxon>
        <taxon>Methanomicrobia</taxon>
        <taxon>Methanosarcinales</taxon>
        <taxon>Methanosarcinaceae</taxon>
        <taxon>Methanosalsum</taxon>
    </lineage>
</organism>
<feature type="domain" description="ABC3 transporter permease C-terminal" evidence="7">
    <location>
        <begin position="188"/>
        <end position="307"/>
    </location>
</feature>
<evidence type="ECO:0000256" key="1">
    <source>
        <dbReference type="ARBA" id="ARBA00004651"/>
    </source>
</evidence>
<keyword evidence="5 6" id="KW-0472">Membrane</keyword>
<evidence type="ECO:0000256" key="3">
    <source>
        <dbReference type="ARBA" id="ARBA00022692"/>
    </source>
</evidence>
<gene>
    <name evidence="9" type="ORF">D5R95_06500</name>
</gene>
<keyword evidence="3 6" id="KW-0812">Transmembrane</keyword>
<dbReference type="GO" id="GO:0044874">
    <property type="term" value="P:lipoprotein localization to outer membrane"/>
    <property type="evidence" value="ECO:0007669"/>
    <property type="project" value="TreeGrafter"/>
</dbReference>
<evidence type="ECO:0000256" key="2">
    <source>
        <dbReference type="ARBA" id="ARBA00022475"/>
    </source>
</evidence>
<dbReference type="Pfam" id="PF02687">
    <property type="entry name" value="FtsX"/>
    <property type="match status" value="1"/>
</dbReference>
<accession>A0A3R7XT24</accession>
<comment type="caution">
    <text evidence="9">The sequence shown here is derived from an EMBL/GenBank/DDBJ whole genome shotgun (WGS) entry which is preliminary data.</text>
</comment>
<dbReference type="PANTHER" id="PTHR30489:SF0">
    <property type="entry name" value="LIPOPROTEIN-RELEASING SYSTEM TRANSMEMBRANE PROTEIN LOLE"/>
    <property type="match status" value="1"/>
</dbReference>
<evidence type="ECO:0000313" key="10">
    <source>
        <dbReference type="Proteomes" id="UP000284763"/>
    </source>
</evidence>
<feature type="transmembrane region" description="Helical" evidence="6">
    <location>
        <begin position="188"/>
        <end position="208"/>
    </location>
</feature>
<dbReference type="Pfam" id="PF12704">
    <property type="entry name" value="MacB_PCD"/>
    <property type="match status" value="1"/>
</dbReference>
<dbReference type="AlphaFoldDB" id="A0A3R7XT24"/>
<dbReference type="Proteomes" id="UP000284763">
    <property type="component" value="Unassembled WGS sequence"/>
</dbReference>
<evidence type="ECO:0000259" key="7">
    <source>
        <dbReference type="Pfam" id="PF02687"/>
    </source>
</evidence>
<dbReference type="InterPro" id="IPR025857">
    <property type="entry name" value="MacB_PCD"/>
</dbReference>
<dbReference type="GO" id="GO:0098797">
    <property type="term" value="C:plasma membrane protein complex"/>
    <property type="evidence" value="ECO:0007669"/>
    <property type="project" value="TreeGrafter"/>
</dbReference>
<protein>
    <submittedName>
        <fullName evidence="9">ABC transporter permease</fullName>
    </submittedName>
</protein>
<reference evidence="9 10" key="1">
    <citation type="submission" date="2018-08" db="EMBL/GenBank/DDBJ databases">
        <title>The metabolism and importance of syntrophic acetate oxidation coupled to methane or sulfide production in haloalkaline environments.</title>
        <authorList>
            <person name="Timmers P.H.A."/>
            <person name="Vavourakis C.D."/>
            <person name="Sorokin D.Y."/>
            <person name="Sinninghe Damste J.S."/>
            <person name="Muyzer G."/>
            <person name="Stams A.J.M."/>
            <person name="Plugge C.M."/>
        </authorList>
    </citation>
    <scope>NUCLEOTIDE SEQUENCE [LARGE SCALE GENOMIC DNA]</scope>
    <source>
        <strain evidence="9">MSAO_Arc3</strain>
    </source>
</reference>
<keyword evidence="4 6" id="KW-1133">Transmembrane helix</keyword>
<evidence type="ECO:0000256" key="6">
    <source>
        <dbReference type="SAM" id="Phobius"/>
    </source>
</evidence>
<feature type="domain" description="MacB-like periplasmic core" evidence="8">
    <location>
        <begin position="8"/>
        <end position="157"/>
    </location>
</feature>
<name>A0A3R7XT24_9EURY</name>
<evidence type="ECO:0000256" key="5">
    <source>
        <dbReference type="ARBA" id="ARBA00023136"/>
    </source>
</evidence>
<comment type="subcellular location">
    <subcellularLocation>
        <location evidence="1">Cell membrane</location>
        <topology evidence="1">Multi-pass membrane protein</topology>
    </subcellularLocation>
</comment>
<evidence type="ECO:0000259" key="8">
    <source>
        <dbReference type="Pfam" id="PF12704"/>
    </source>
</evidence>
<keyword evidence="2" id="KW-1003">Cell membrane</keyword>
<feature type="transmembrane region" description="Helical" evidence="6">
    <location>
        <begin position="229"/>
        <end position="253"/>
    </location>
</feature>
<dbReference type="EMBL" id="QZAB01000411">
    <property type="protein sequence ID" value="RQD83065.1"/>
    <property type="molecule type" value="Genomic_DNA"/>
</dbReference>
<dbReference type="InterPro" id="IPR051447">
    <property type="entry name" value="Lipoprotein-release_system"/>
</dbReference>
<dbReference type="PANTHER" id="PTHR30489">
    <property type="entry name" value="LIPOPROTEIN-RELEASING SYSTEM TRANSMEMBRANE PROTEIN LOLE"/>
    <property type="match status" value="1"/>
</dbReference>
<evidence type="ECO:0000256" key="4">
    <source>
        <dbReference type="ARBA" id="ARBA00022989"/>
    </source>
</evidence>
<evidence type="ECO:0000313" key="9">
    <source>
        <dbReference type="EMBL" id="RQD83065.1"/>
    </source>
</evidence>
<dbReference type="InterPro" id="IPR003838">
    <property type="entry name" value="ABC3_permease_C"/>
</dbReference>